<sequence length="343" mass="36753">MPSLPKTYRAVVQRKKDEPYSIEDVELKLPEEGQILVKVLASGVCHSDSIVKHEIMPVLPRVPGHEICGDVVAVPDGEKDFKVGDRVGGGWHGGHCFMCSSCRSGDFVTCQNQAINGTTMDGGHAEYVLLRREAIVNIPTDIDPAEAAPLLCAGVTVFNSMRNQNAGPGDLVAIQGIGGLGHLAIQFASKLGFRVAALSSSDKKKDLAHKLGAQEYVDGSKGPQDKALSDLGGAKMIVCTAPSPDVVKELVNGLAVDGTLLVLAPVNELSIPMMPVIQKRLRVQGWPSGTAKHSEECILFSQHQGIKTMIEKFPLERADEAYENMTSGKTRFRAVLIPGLKNA</sequence>
<name>A0A0F7SH75_PHARH</name>
<dbReference type="Gene3D" id="3.40.50.720">
    <property type="entry name" value="NAD(P)-binding Rossmann-like Domain"/>
    <property type="match status" value="1"/>
</dbReference>
<organism evidence="8">
    <name type="scientific">Phaffia rhodozyma</name>
    <name type="common">Yeast</name>
    <name type="synonym">Xanthophyllomyces dendrorhous</name>
    <dbReference type="NCBI Taxonomy" id="264483"/>
    <lineage>
        <taxon>Eukaryota</taxon>
        <taxon>Fungi</taxon>
        <taxon>Dikarya</taxon>
        <taxon>Basidiomycota</taxon>
        <taxon>Agaricomycotina</taxon>
        <taxon>Tremellomycetes</taxon>
        <taxon>Cystofilobasidiales</taxon>
        <taxon>Mrakiaceae</taxon>
        <taxon>Phaffia</taxon>
    </lineage>
</organism>
<dbReference type="AlphaFoldDB" id="A0A0F7SH75"/>
<evidence type="ECO:0000256" key="4">
    <source>
        <dbReference type="ARBA" id="ARBA00022833"/>
    </source>
</evidence>
<dbReference type="Gene3D" id="3.90.180.10">
    <property type="entry name" value="Medium-chain alcohol dehydrogenases, catalytic domain"/>
    <property type="match status" value="1"/>
</dbReference>
<keyword evidence="3" id="KW-0479">Metal-binding</keyword>
<dbReference type="SMART" id="SM00829">
    <property type="entry name" value="PKS_ER"/>
    <property type="match status" value="1"/>
</dbReference>
<dbReference type="PANTHER" id="PTHR42940">
    <property type="entry name" value="ALCOHOL DEHYDROGENASE 1-RELATED"/>
    <property type="match status" value="1"/>
</dbReference>
<dbReference type="GO" id="GO:0005737">
    <property type="term" value="C:cytoplasm"/>
    <property type="evidence" value="ECO:0007669"/>
    <property type="project" value="TreeGrafter"/>
</dbReference>
<keyword evidence="6" id="KW-0520">NAD</keyword>
<dbReference type="SUPFAM" id="SSF50129">
    <property type="entry name" value="GroES-like"/>
    <property type="match status" value="1"/>
</dbReference>
<dbReference type="PANTHER" id="PTHR42940:SF7">
    <property type="entry name" value="ALCOHOL DEHYDROGENASE-LIKE N-TERMINAL DOMAIN-CONTAINING PROTEIN"/>
    <property type="match status" value="1"/>
</dbReference>
<comment type="cofactor">
    <cofactor evidence="1">
        <name>Zn(2+)</name>
        <dbReference type="ChEBI" id="CHEBI:29105"/>
    </cofactor>
</comment>
<dbReference type="InterPro" id="IPR020843">
    <property type="entry name" value="ER"/>
</dbReference>
<proteinExistence type="inferred from homology"/>
<comment type="similarity">
    <text evidence="2">Belongs to the zinc-containing alcohol dehydrogenase family.</text>
</comment>
<dbReference type="InterPro" id="IPR011032">
    <property type="entry name" value="GroES-like_sf"/>
</dbReference>
<evidence type="ECO:0000256" key="6">
    <source>
        <dbReference type="ARBA" id="ARBA00023027"/>
    </source>
</evidence>
<evidence type="ECO:0000256" key="3">
    <source>
        <dbReference type="ARBA" id="ARBA00022723"/>
    </source>
</evidence>
<dbReference type="GO" id="GO:0046872">
    <property type="term" value="F:metal ion binding"/>
    <property type="evidence" value="ECO:0007669"/>
    <property type="project" value="UniProtKB-KW"/>
</dbReference>
<dbReference type="InterPro" id="IPR013154">
    <property type="entry name" value="ADH-like_N"/>
</dbReference>
<evidence type="ECO:0000259" key="7">
    <source>
        <dbReference type="SMART" id="SM00829"/>
    </source>
</evidence>
<dbReference type="GO" id="GO:0004022">
    <property type="term" value="F:alcohol dehydrogenase (NAD+) activity"/>
    <property type="evidence" value="ECO:0007669"/>
    <property type="project" value="TreeGrafter"/>
</dbReference>
<dbReference type="FunFam" id="3.40.50.720:FF:000039">
    <property type="entry name" value="Alcohol dehydrogenase AdhP"/>
    <property type="match status" value="1"/>
</dbReference>
<dbReference type="Pfam" id="PF00107">
    <property type="entry name" value="ADH_zinc_N"/>
    <property type="match status" value="1"/>
</dbReference>
<accession>A0A0F7SH75</accession>
<evidence type="ECO:0000256" key="1">
    <source>
        <dbReference type="ARBA" id="ARBA00001947"/>
    </source>
</evidence>
<protein>
    <submittedName>
        <fullName evidence="8">Alcohol dehydrogenase, class V</fullName>
    </submittedName>
</protein>
<dbReference type="InterPro" id="IPR036291">
    <property type="entry name" value="NAD(P)-bd_dom_sf"/>
</dbReference>
<evidence type="ECO:0000256" key="5">
    <source>
        <dbReference type="ARBA" id="ARBA00023002"/>
    </source>
</evidence>
<feature type="domain" description="Enoyl reductase (ER)" evidence="7">
    <location>
        <begin position="20"/>
        <end position="336"/>
    </location>
</feature>
<dbReference type="EMBL" id="LN483326">
    <property type="protein sequence ID" value="CDZ98236.1"/>
    <property type="molecule type" value="Genomic_DNA"/>
</dbReference>
<evidence type="ECO:0000313" key="8">
    <source>
        <dbReference type="EMBL" id="CDZ98236.1"/>
    </source>
</evidence>
<evidence type="ECO:0000256" key="2">
    <source>
        <dbReference type="ARBA" id="ARBA00008072"/>
    </source>
</evidence>
<dbReference type="Pfam" id="PF08240">
    <property type="entry name" value="ADH_N"/>
    <property type="match status" value="1"/>
</dbReference>
<keyword evidence="4" id="KW-0862">Zinc</keyword>
<dbReference type="CDD" id="cd08296">
    <property type="entry name" value="CAD_like"/>
    <property type="match status" value="1"/>
</dbReference>
<reference evidence="8" key="1">
    <citation type="submission" date="2014-08" db="EMBL/GenBank/DDBJ databases">
        <authorList>
            <person name="Sharma Rahul"/>
            <person name="Thines Marco"/>
        </authorList>
    </citation>
    <scope>NUCLEOTIDE SEQUENCE</scope>
</reference>
<dbReference type="InterPro" id="IPR013149">
    <property type="entry name" value="ADH-like_C"/>
</dbReference>
<keyword evidence="5" id="KW-0560">Oxidoreductase</keyword>
<dbReference type="SUPFAM" id="SSF51735">
    <property type="entry name" value="NAD(P)-binding Rossmann-fold domains"/>
    <property type="match status" value="1"/>
</dbReference>